<feature type="compositionally biased region" description="Gly residues" evidence="3">
    <location>
        <begin position="137"/>
        <end position="158"/>
    </location>
</feature>
<dbReference type="PROSITE" id="PS50935">
    <property type="entry name" value="SSB"/>
    <property type="match status" value="1"/>
</dbReference>
<dbReference type="Proteomes" id="UP001139207">
    <property type="component" value="Unassembled WGS sequence"/>
</dbReference>
<organism evidence="4 5">
    <name type="scientific">Corynebacterium kalidii</name>
    <dbReference type="NCBI Taxonomy" id="2931982"/>
    <lineage>
        <taxon>Bacteria</taxon>
        <taxon>Bacillati</taxon>
        <taxon>Actinomycetota</taxon>
        <taxon>Actinomycetes</taxon>
        <taxon>Mycobacteriales</taxon>
        <taxon>Corynebacteriaceae</taxon>
        <taxon>Corynebacterium</taxon>
    </lineage>
</organism>
<sequence length="200" mass="20322">MATQQMSVTMTGFAATHPARHRTITKLVTFRMASTPSWNDNGEWKDAGTLFIEVQCWGRLADNVLTGVVTGAPLVIAGRMNSYSYVPENPRTNKDGKEVPETVWRLTATNVGLDLSHSVSTWSLRDRIREPQDGQGATSGDGGAGGAGGVGGAGGAGGAEASSFGGFSAVAEGDGDGAGGAASGDADQELATAGDSSAPF</sequence>
<dbReference type="InterPro" id="IPR012340">
    <property type="entry name" value="NA-bd_OB-fold"/>
</dbReference>
<dbReference type="GO" id="GO:0003697">
    <property type="term" value="F:single-stranded DNA binding"/>
    <property type="evidence" value="ECO:0007669"/>
    <property type="project" value="InterPro"/>
</dbReference>
<keyword evidence="5" id="KW-1185">Reference proteome</keyword>
<dbReference type="Pfam" id="PF00436">
    <property type="entry name" value="SSB"/>
    <property type="match status" value="1"/>
</dbReference>
<keyword evidence="1 2" id="KW-0238">DNA-binding</keyword>
<evidence type="ECO:0000256" key="2">
    <source>
        <dbReference type="PROSITE-ProRule" id="PRU00252"/>
    </source>
</evidence>
<dbReference type="Gene3D" id="2.40.50.140">
    <property type="entry name" value="Nucleic acid-binding proteins"/>
    <property type="match status" value="1"/>
</dbReference>
<reference evidence="4" key="1">
    <citation type="submission" date="2022-04" db="EMBL/GenBank/DDBJ databases">
        <title>Corynebacterium kalidii LD5P10.</title>
        <authorList>
            <person name="Sun J.Q."/>
        </authorList>
    </citation>
    <scope>NUCLEOTIDE SEQUENCE</scope>
    <source>
        <strain evidence="4">LD5P10</strain>
    </source>
</reference>
<evidence type="ECO:0000256" key="1">
    <source>
        <dbReference type="ARBA" id="ARBA00023125"/>
    </source>
</evidence>
<accession>A0A9X1WIZ6</accession>
<name>A0A9X1WIZ6_9CORY</name>
<gene>
    <name evidence="4" type="ORF">MUN33_06055</name>
</gene>
<dbReference type="RefSeq" id="WP_244804013.1">
    <property type="nucleotide sequence ID" value="NZ_JALIEA010000012.1"/>
</dbReference>
<dbReference type="AlphaFoldDB" id="A0A9X1WIZ6"/>
<dbReference type="InterPro" id="IPR000424">
    <property type="entry name" value="Primosome_PriB/ssb"/>
</dbReference>
<evidence type="ECO:0000256" key="3">
    <source>
        <dbReference type="SAM" id="MobiDB-lite"/>
    </source>
</evidence>
<evidence type="ECO:0000313" key="5">
    <source>
        <dbReference type="Proteomes" id="UP001139207"/>
    </source>
</evidence>
<dbReference type="EMBL" id="JALIEA010000012">
    <property type="protein sequence ID" value="MCJ7858280.1"/>
    <property type="molecule type" value="Genomic_DNA"/>
</dbReference>
<comment type="caution">
    <text evidence="4">The sequence shown here is derived from an EMBL/GenBank/DDBJ whole genome shotgun (WGS) entry which is preliminary data.</text>
</comment>
<feature type="compositionally biased region" description="Low complexity" evidence="3">
    <location>
        <begin position="159"/>
        <end position="172"/>
    </location>
</feature>
<feature type="region of interest" description="Disordered" evidence="3">
    <location>
        <begin position="124"/>
        <end position="200"/>
    </location>
</feature>
<dbReference type="SUPFAM" id="SSF50249">
    <property type="entry name" value="Nucleic acid-binding proteins"/>
    <property type="match status" value="1"/>
</dbReference>
<proteinExistence type="predicted"/>
<dbReference type="CDD" id="cd04496">
    <property type="entry name" value="SSB_OBF"/>
    <property type="match status" value="1"/>
</dbReference>
<protein>
    <submittedName>
        <fullName evidence="4">Single-stranded DNA-binding protein</fullName>
    </submittedName>
</protein>
<evidence type="ECO:0000313" key="4">
    <source>
        <dbReference type="EMBL" id="MCJ7858280.1"/>
    </source>
</evidence>